<dbReference type="Proteomes" id="UP000436047">
    <property type="component" value="Unassembled WGS sequence"/>
</dbReference>
<keyword evidence="3" id="KW-1185">Reference proteome</keyword>
<dbReference type="Gene3D" id="1.10.10.2910">
    <property type="match status" value="1"/>
</dbReference>
<gene>
    <name evidence="2" type="ORF">FYJ45_29005</name>
</gene>
<dbReference type="InterPro" id="IPR010359">
    <property type="entry name" value="IrrE_HExxH"/>
</dbReference>
<evidence type="ECO:0000313" key="3">
    <source>
        <dbReference type="Proteomes" id="UP000436047"/>
    </source>
</evidence>
<sequence length="145" mass="16821">MFTQRIKRLVNYYVKLTGTRDPANIARFLGITIAILPLGNISGNYKLINRKRWIFINEDIPVDSTFFKIVLAHELGHAIFHRKENCAFIKNRTLLLTSGIEKEANIFAAYLLLSNELLQEYSNFTKEQLCQTTGYPQELLELRLK</sequence>
<evidence type="ECO:0000313" key="2">
    <source>
        <dbReference type="EMBL" id="MSS92098.1"/>
    </source>
</evidence>
<feature type="domain" description="IrrE N-terminal-like" evidence="1">
    <location>
        <begin position="29"/>
        <end position="121"/>
    </location>
</feature>
<protein>
    <submittedName>
        <fullName evidence="2">ImmA/IrrE family metallo-endopeptidase</fullName>
    </submittedName>
</protein>
<comment type="caution">
    <text evidence="2">The sequence shown here is derived from an EMBL/GenBank/DDBJ whole genome shotgun (WGS) entry which is preliminary data.</text>
</comment>
<dbReference type="AlphaFoldDB" id="A0A6N7WRJ7"/>
<evidence type="ECO:0000259" key="1">
    <source>
        <dbReference type="Pfam" id="PF06114"/>
    </source>
</evidence>
<organism evidence="2 3">
    <name type="scientific">Eisenbergiella porci</name>
    <dbReference type="NCBI Taxonomy" id="2652274"/>
    <lineage>
        <taxon>Bacteria</taxon>
        <taxon>Bacillati</taxon>
        <taxon>Bacillota</taxon>
        <taxon>Clostridia</taxon>
        <taxon>Lachnospirales</taxon>
        <taxon>Lachnospiraceae</taxon>
        <taxon>Eisenbergiella</taxon>
    </lineage>
</organism>
<dbReference type="EMBL" id="VUMI01000122">
    <property type="protein sequence ID" value="MSS92098.1"/>
    <property type="molecule type" value="Genomic_DNA"/>
</dbReference>
<accession>A0A6N7WRJ7</accession>
<dbReference type="Pfam" id="PF06114">
    <property type="entry name" value="Peptidase_M78"/>
    <property type="match status" value="1"/>
</dbReference>
<name>A0A6N7WRJ7_9FIRM</name>
<proteinExistence type="predicted"/>
<reference evidence="2 3" key="1">
    <citation type="submission" date="2019-08" db="EMBL/GenBank/DDBJ databases">
        <title>In-depth cultivation of the pig gut microbiome towards novel bacterial diversity and tailored functional studies.</title>
        <authorList>
            <person name="Wylensek D."/>
            <person name="Hitch T.C.A."/>
            <person name="Clavel T."/>
        </authorList>
    </citation>
    <scope>NUCLEOTIDE SEQUENCE [LARGE SCALE GENOMIC DNA]</scope>
    <source>
        <strain evidence="2 3">WCA-389-WT-23B</strain>
    </source>
</reference>